<comment type="caution">
    <text evidence="11">The sequence shown here is derived from an EMBL/GenBank/DDBJ whole genome shotgun (WGS) entry which is preliminary data.</text>
</comment>
<dbReference type="STRING" id="303698.A0A1V6SQR8"/>
<accession>A0A1V6SQR8</accession>
<gene>
    <name evidence="11" type="ORF">PENSTE_c026G07525</name>
</gene>
<keyword evidence="5" id="KW-0274">FAD</keyword>
<dbReference type="Gene3D" id="3.50.50.60">
    <property type="entry name" value="FAD/NAD(P)-binding domain"/>
    <property type="match status" value="1"/>
</dbReference>
<feature type="domain" description="FAD-binding" evidence="10">
    <location>
        <begin position="6"/>
        <end position="351"/>
    </location>
</feature>
<keyword evidence="6 9" id="KW-1133">Transmembrane helix</keyword>
<evidence type="ECO:0000256" key="3">
    <source>
        <dbReference type="ARBA" id="ARBA00022630"/>
    </source>
</evidence>
<evidence type="ECO:0000313" key="12">
    <source>
        <dbReference type="Proteomes" id="UP000191285"/>
    </source>
</evidence>
<name>A0A1V6SQR8_9EURO</name>
<organism evidence="11 12">
    <name type="scientific">Penicillium steckii</name>
    <dbReference type="NCBI Taxonomy" id="303698"/>
    <lineage>
        <taxon>Eukaryota</taxon>
        <taxon>Fungi</taxon>
        <taxon>Dikarya</taxon>
        <taxon>Ascomycota</taxon>
        <taxon>Pezizomycotina</taxon>
        <taxon>Eurotiomycetes</taxon>
        <taxon>Eurotiomycetidae</taxon>
        <taxon>Eurotiales</taxon>
        <taxon>Aspergillaceae</taxon>
        <taxon>Penicillium</taxon>
    </lineage>
</organism>
<feature type="transmembrane region" description="Helical" evidence="9">
    <location>
        <begin position="740"/>
        <end position="759"/>
    </location>
</feature>
<dbReference type="Pfam" id="PF01494">
    <property type="entry name" value="FAD_binding_3"/>
    <property type="match status" value="1"/>
</dbReference>
<sequence>MPPSKEMKVIIAGGSIAGLSLALMLERNGVDFLVLEAYKDVAPQVGASIGVLPNGLRILDQLDCYEQVIAQSEYPVEKVYFRDSSGKPFWSFEDFNEKVTERHGYPCVFFDRRMLIQILYDKIQQKDKILTSERVVSVTTHSTHVTVSTNTGKTIEGTIVVGADGIHSTVRHQMWENANKMDPTWIDPKEKDALPATYACIFGISKGGPGVEKGTLSSVFNEHFSYLIPSGPADRTYWFLVTNMGKTLHGSEIPQFTKEDEEKLVKEHWDDQITPSLKFSDLYKHKISSVYTPLPEYVYKKWYFQRIMTIGDAAHKFEPLTGQGGNNALETSAALANHLIASLKANASSDLSTAEIISVFEKTQKQREDRTWGLVKQSHHRQRMECMETPFLKFIAKFVLPNIPKSILVDRWVDTYAAAASLNMVPTAERGNTIPYFDQLIRSPAARGKMSYLLYVVFTVLAVVASWLLSGALRTNGTLDLVREAIVNGQVEGLTGDLCRSYTGISSIDKILVILVTIFLPAISSNRHEQPLQLLYFLSSMLPIIAIFTIEGYRKKNKWSLIASPGTWGVMYQLRGIGFIAPLYFAASFFVSRKSSFLLLPGREVPAAKFIMPALILGYMVPTALLFFPFQDPVTRQRIIAAWQPAPVLVSAITYLLANTIGAAKKSNESHPLKKVNDMFHLRTIYQVTGVIAACMHLTVMVGCLVSPGISLKELFIPGDSFAQVETLADGVFIFFQNDFLLFTAASVIWSLANVADIYRSGLSNVHWQSVLGYMLAGLITIGPGATTAALWYWREEVMSQRKFK</sequence>
<dbReference type="Proteomes" id="UP000191285">
    <property type="component" value="Unassembled WGS sequence"/>
</dbReference>
<evidence type="ECO:0000256" key="1">
    <source>
        <dbReference type="ARBA" id="ARBA00004370"/>
    </source>
</evidence>
<feature type="transmembrane region" description="Helical" evidence="9">
    <location>
        <begin position="610"/>
        <end position="630"/>
    </location>
</feature>
<evidence type="ECO:0000256" key="5">
    <source>
        <dbReference type="ARBA" id="ARBA00022827"/>
    </source>
</evidence>
<comment type="similarity">
    <text evidence="2">Belongs to the paxM FAD-dependent monooxygenase family.</text>
</comment>
<feature type="transmembrane region" description="Helical" evidence="9">
    <location>
        <begin position="771"/>
        <end position="794"/>
    </location>
</feature>
<keyword evidence="12" id="KW-1185">Reference proteome</keyword>
<dbReference type="EMBL" id="MLKD01000026">
    <property type="protein sequence ID" value="OQE15913.1"/>
    <property type="molecule type" value="Genomic_DNA"/>
</dbReference>
<feature type="transmembrane region" description="Helical" evidence="9">
    <location>
        <begin position="534"/>
        <end position="550"/>
    </location>
</feature>
<dbReference type="PANTHER" id="PTHR47356">
    <property type="entry name" value="FAD-DEPENDENT MONOOXYGENASE ASQG-RELATED"/>
    <property type="match status" value="1"/>
</dbReference>
<evidence type="ECO:0000256" key="8">
    <source>
        <dbReference type="ARBA" id="ARBA00023136"/>
    </source>
</evidence>
<dbReference type="SUPFAM" id="SSF51905">
    <property type="entry name" value="FAD/NAD(P)-binding domain"/>
    <property type="match status" value="1"/>
</dbReference>
<dbReference type="OrthoDB" id="10029326at2759"/>
<keyword evidence="7" id="KW-0560">Oxidoreductase</keyword>
<evidence type="ECO:0000256" key="2">
    <source>
        <dbReference type="ARBA" id="ARBA00007992"/>
    </source>
</evidence>
<feature type="transmembrane region" description="Helical" evidence="9">
    <location>
        <begin position="502"/>
        <end position="522"/>
    </location>
</feature>
<dbReference type="GO" id="GO:0016020">
    <property type="term" value="C:membrane"/>
    <property type="evidence" value="ECO:0007669"/>
    <property type="project" value="UniProtKB-SubCell"/>
</dbReference>
<keyword evidence="4 9" id="KW-0812">Transmembrane</keyword>
<dbReference type="InterPro" id="IPR002938">
    <property type="entry name" value="FAD-bd"/>
</dbReference>
<keyword evidence="8 9" id="KW-0472">Membrane</keyword>
<feature type="transmembrane region" description="Helical" evidence="9">
    <location>
        <begin position="570"/>
        <end position="590"/>
    </location>
</feature>
<feature type="transmembrane region" description="Helical" evidence="9">
    <location>
        <begin position="685"/>
        <end position="710"/>
    </location>
</feature>
<feature type="transmembrane region" description="Helical" evidence="9">
    <location>
        <begin position="452"/>
        <end position="473"/>
    </location>
</feature>
<evidence type="ECO:0000256" key="4">
    <source>
        <dbReference type="ARBA" id="ARBA00022692"/>
    </source>
</evidence>
<dbReference type="InterPro" id="IPR050562">
    <property type="entry name" value="FAD_mOase_fung"/>
</dbReference>
<evidence type="ECO:0000256" key="6">
    <source>
        <dbReference type="ARBA" id="ARBA00022989"/>
    </source>
</evidence>
<comment type="subcellular location">
    <subcellularLocation>
        <location evidence="1">Membrane</location>
    </subcellularLocation>
</comment>
<dbReference type="GO" id="GO:0004497">
    <property type="term" value="F:monooxygenase activity"/>
    <property type="evidence" value="ECO:0007669"/>
    <property type="project" value="InterPro"/>
</dbReference>
<evidence type="ECO:0000259" key="10">
    <source>
        <dbReference type="Pfam" id="PF01494"/>
    </source>
</evidence>
<dbReference type="PANTHER" id="PTHR47356:SF2">
    <property type="entry name" value="FAD-BINDING DOMAIN-CONTAINING PROTEIN-RELATED"/>
    <property type="match status" value="1"/>
</dbReference>
<dbReference type="AlphaFoldDB" id="A0A1V6SQR8"/>
<reference evidence="12" key="1">
    <citation type="journal article" date="2017" name="Nat. Microbiol.">
        <title>Global analysis of biosynthetic gene clusters reveals vast potential of secondary metabolite production in Penicillium species.</title>
        <authorList>
            <person name="Nielsen J.C."/>
            <person name="Grijseels S."/>
            <person name="Prigent S."/>
            <person name="Ji B."/>
            <person name="Dainat J."/>
            <person name="Nielsen K.F."/>
            <person name="Frisvad J.C."/>
            <person name="Workman M."/>
            <person name="Nielsen J."/>
        </authorList>
    </citation>
    <scope>NUCLEOTIDE SEQUENCE [LARGE SCALE GENOMIC DNA]</scope>
    <source>
        <strain evidence="12">IBT 24891</strain>
    </source>
</reference>
<feature type="transmembrane region" description="Helical" evidence="9">
    <location>
        <begin position="642"/>
        <end position="664"/>
    </location>
</feature>
<protein>
    <recommendedName>
        <fullName evidence="10">FAD-binding domain-containing protein</fullName>
    </recommendedName>
</protein>
<dbReference type="InterPro" id="IPR036188">
    <property type="entry name" value="FAD/NAD-bd_sf"/>
</dbReference>
<evidence type="ECO:0000256" key="7">
    <source>
        <dbReference type="ARBA" id="ARBA00023002"/>
    </source>
</evidence>
<keyword evidence="3" id="KW-0285">Flavoprotein</keyword>
<dbReference type="PRINTS" id="PR00420">
    <property type="entry name" value="RNGMNOXGNASE"/>
</dbReference>
<dbReference type="GO" id="GO:0071949">
    <property type="term" value="F:FAD binding"/>
    <property type="evidence" value="ECO:0007669"/>
    <property type="project" value="InterPro"/>
</dbReference>
<proteinExistence type="inferred from homology"/>
<evidence type="ECO:0000256" key="9">
    <source>
        <dbReference type="SAM" id="Phobius"/>
    </source>
</evidence>
<evidence type="ECO:0000313" key="11">
    <source>
        <dbReference type="EMBL" id="OQE15913.1"/>
    </source>
</evidence>